<dbReference type="Gene3D" id="3.90.1750.20">
    <property type="entry name" value="Putative Large Serine Recombinase, Chain B, Domain 2"/>
    <property type="match status" value="1"/>
</dbReference>
<dbReference type="PANTHER" id="PTHR30461:SF23">
    <property type="entry name" value="DNA RECOMBINASE-RELATED"/>
    <property type="match status" value="1"/>
</dbReference>
<dbReference type="CDD" id="cd00338">
    <property type="entry name" value="Ser_Recombinase"/>
    <property type="match status" value="1"/>
</dbReference>
<evidence type="ECO:0000256" key="3">
    <source>
        <dbReference type="ARBA" id="ARBA00023172"/>
    </source>
</evidence>
<dbReference type="InterPro" id="IPR011109">
    <property type="entry name" value="DNA_bind_recombinase_dom"/>
</dbReference>
<evidence type="ECO:0000259" key="7">
    <source>
        <dbReference type="PROSITE" id="PS51736"/>
    </source>
</evidence>
<dbReference type="SMART" id="SM00857">
    <property type="entry name" value="Resolvase"/>
    <property type="match status" value="1"/>
</dbReference>
<sequence>MKIAALYIRVSTDKQEELSPDAQRRLLSDFAKKNNYIIDNEYIFIESGISGKYAEKRPEFQKMIGMAKSKNHLFDVILVWKYSRFARNQEESIVYKSLLKKNGIEVISISEPLIDGPFGTLIERIIEWMDEYYSIRLSGEVKRGMTENALRGNMQTRPPFGYILENDKLIIDKENKEFVRLIFERYVYNSKSFYGIAKELNALKITTKNGNPFTSRAIKYILGNPIYMGNIMWGLPLEQRSKRTRIDTEGVIIRKGSHEPIISEELFNLAKDRLTREYKYKALPPESQIHWLSSMLRCSSCGRTLVSNGGKTPSFQCSGYKKHQCNVSHYVRAAQIEQAVLDSLLDATKNKNFEYSNLIIEDKSFEIKVLNDTLKKCIKKEERIKEAYRNGIDTLDEYKQNKLIIMKEKEEIQSKIDNLKKDFSVTDNAEMHRRIENVYKIVSSELSSRNEKNKAIKSIITDIVFDKQNKRIEVSYFLS</sequence>
<dbReference type="InterPro" id="IPR038109">
    <property type="entry name" value="DNA_bind_recomb_sf"/>
</dbReference>
<dbReference type="EMBL" id="QRCT01000050">
    <property type="protein sequence ID" value="RDU22179.1"/>
    <property type="molecule type" value="Genomic_DNA"/>
</dbReference>
<evidence type="ECO:0000256" key="4">
    <source>
        <dbReference type="PIRSR" id="PIRSR606118-50"/>
    </source>
</evidence>
<comment type="caution">
    <text evidence="9">The sequence shown here is derived from an EMBL/GenBank/DDBJ whole genome shotgun (WGS) entry which is preliminary data.</text>
</comment>
<keyword evidence="1" id="KW-0229">DNA integration</keyword>
<dbReference type="AlphaFoldDB" id="A0A371ARI2"/>
<reference evidence="9 10" key="1">
    <citation type="submission" date="2018-07" db="EMBL/GenBank/DDBJ databases">
        <title>Anaerosacharophilus polymeroproducens gen. nov. sp. nov., an anaerobic bacterium isolated from salt field.</title>
        <authorList>
            <person name="Kim W."/>
            <person name="Yang S.-H."/>
            <person name="Oh J."/>
            <person name="Lee J.-H."/>
            <person name="Kwon K.K."/>
        </authorList>
    </citation>
    <scope>NUCLEOTIDE SEQUENCE [LARGE SCALE GENOMIC DNA]</scope>
    <source>
        <strain evidence="9 10">MCWD5</strain>
    </source>
</reference>
<dbReference type="Proteomes" id="UP000255036">
    <property type="component" value="Unassembled WGS sequence"/>
</dbReference>
<keyword evidence="3" id="KW-0233">DNA recombination</keyword>
<dbReference type="PROSITE" id="PS51736">
    <property type="entry name" value="RECOMBINASES_3"/>
    <property type="match status" value="1"/>
</dbReference>
<keyword evidence="6" id="KW-0175">Coiled coil</keyword>
<evidence type="ECO:0000256" key="5">
    <source>
        <dbReference type="PROSITE-ProRule" id="PRU10137"/>
    </source>
</evidence>
<keyword evidence="2" id="KW-0238">DNA-binding</keyword>
<evidence type="ECO:0000256" key="2">
    <source>
        <dbReference type="ARBA" id="ARBA00023125"/>
    </source>
</evidence>
<gene>
    <name evidence="9" type="ORF">DWV06_16770</name>
</gene>
<feature type="coiled-coil region" evidence="6">
    <location>
        <begin position="395"/>
        <end position="422"/>
    </location>
</feature>
<evidence type="ECO:0000313" key="10">
    <source>
        <dbReference type="Proteomes" id="UP000255036"/>
    </source>
</evidence>
<evidence type="ECO:0000259" key="8">
    <source>
        <dbReference type="PROSITE" id="PS51737"/>
    </source>
</evidence>
<dbReference type="PROSITE" id="PS00397">
    <property type="entry name" value="RECOMBINASES_1"/>
    <property type="match status" value="1"/>
</dbReference>
<dbReference type="InterPro" id="IPR025827">
    <property type="entry name" value="Zn_ribbon_recom_dom"/>
</dbReference>
<dbReference type="Gene3D" id="3.40.50.1390">
    <property type="entry name" value="Resolvase, N-terminal catalytic domain"/>
    <property type="match status" value="1"/>
</dbReference>
<dbReference type="SUPFAM" id="SSF53041">
    <property type="entry name" value="Resolvase-like"/>
    <property type="match status" value="1"/>
</dbReference>
<organism evidence="9 10">
    <name type="scientific">Anaerosacchariphilus polymeriproducens</name>
    <dbReference type="NCBI Taxonomy" id="1812858"/>
    <lineage>
        <taxon>Bacteria</taxon>
        <taxon>Bacillati</taxon>
        <taxon>Bacillota</taxon>
        <taxon>Clostridia</taxon>
        <taxon>Lachnospirales</taxon>
        <taxon>Lachnospiraceae</taxon>
        <taxon>Anaerosacchariphilus</taxon>
    </lineage>
</organism>
<dbReference type="InterPro" id="IPR050639">
    <property type="entry name" value="SSR_resolvase"/>
</dbReference>
<feature type="domain" description="Recombinase" evidence="8">
    <location>
        <begin position="159"/>
        <end position="280"/>
    </location>
</feature>
<dbReference type="RefSeq" id="WP_115483360.1">
    <property type="nucleotide sequence ID" value="NZ_QRCT01000050.1"/>
</dbReference>
<feature type="active site" description="O-(5'-phospho-DNA)-serine intermediate" evidence="4 5">
    <location>
        <position position="11"/>
    </location>
</feature>
<evidence type="ECO:0000256" key="6">
    <source>
        <dbReference type="SAM" id="Coils"/>
    </source>
</evidence>
<keyword evidence="10" id="KW-1185">Reference proteome</keyword>
<dbReference type="PROSITE" id="PS51737">
    <property type="entry name" value="RECOMBINASE_DNA_BIND"/>
    <property type="match status" value="1"/>
</dbReference>
<evidence type="ECO:0000256" key="1">
    <source>
        <dbReference type="ARBA" id="ARBA00022908"/>
    </source>
</evidence>
<dbReference type="Pfam" id="PF07508">
    <property type="entry name" value="Recombinase"/>
    <property type="match status" value="1"/>
</dbReference>
<accession>A0A371ARI2</accession>
<dbReference type="InterPro" id="IPR006119">
    <property type="entry name" value="Resolv_N"/>
</dbReference>
<evidence type="ECO:0000313" key="9">
    <source>
        <dbReference type="EMBL" id="RDU22179.1"/>
    </source>
</evidence>
<dbReference type="OrthoDB" id="9781670at2"/>
<protein>
    <submittedName>
        <fullName evidence="9">Recombinase family protein</fullName>
    </submittedName>
</protein>
<dbReference type="GO" id="GO:0015074">
    <property type="term" value="P:DNA integration"/>
    <property type="evidence" value="ECO:0007669"/>
    <property type="project" value="UniProtKB-KW"/>
</dbReference>
<proteinExistence type="predicted"/>
<dbReference type="PANTHER" id="PTHR30461">
    <property type="entry name" value="DNA-INVERTASE FROM LAMBDOID PROPHAGE"/>
    <property type="match status" value="1"/>
</dbReference>
<dbReference type="Pfam" id="PF13408">
    <property type="entry name" value="Zn_ribbon_recom"/>
    <property type="match status" value="1"/>
</dbReference>
<dbReference type="GO" id="GO:0000150">
    <property type="term" value="F:DNA strand exchange activity"/>
    <property type="evidence" value="ECO:0007669"/>
    <property type="project" value="InterPro"/>
</dbReference>
<dbReference type="GO" id="GO:0003677">
    <property type="term" value="F:DNA binding"/>
    <property type="evidence" value="ECO:0007669"/>
    <property type="project" value="UniProtKB-KW"/>
</dbReference>
<name>A0A371ARI2_9FIRM</name>
<dbReference type="InterPro" id="IPR036162">
    <property type="entry name" value="Resolvase-like_N_sf"/>
</dbReference>
<feature type="domain" description="Resolvase/invertase-type recombinase catalytic" evidence="7">
    <location>
        <begin position="3"/>
        <end position="152"/>
    </location>
</feature>
<dbReference type="Pfam" id="PF00239">
    <property type="entry name" value="Resolvase"/>
    <property type="match status" value="1"/>
</dbReference>
<dbReference type="InterPro" id="IPR006118">
    <property type="entry name" value="Recombinase_CS"/>
</dbReference>